<feature type="repeat" description="ANK" evidence="3">
    <location>
        <begin position="1046"/>
        <end position="1078"/>
    </location>
</feature>
<dbReference type="Pfam" id="PF12796">
    <property type="entry name" value="Ank_2"/>
    <property type="match status" value="1"/>
</dbReference>
<evidence type="ECO:0000259" key="5">
    <source>
        <dbReference type="Pfam" id="PF14420"/>
    </source>
</evidence>
<feature type="domain" description="Clr5" evidence="5">
    <location>
        <begin position="10"/>
        <end position="68"/>
    </location>
</feature>
<keyword evidence="1" id="KW-0677">Repeat</keyword>
<dbReference type="InterPro" id="IPR036770">
    <property type="entry name" value="Ankyrin_rpt-contain_sf"/>
</dbReference>
<feature type="region of interest" description="Disordered" evidence="4">
    <location>
        <begin position="146"/>
        <end position="169"/>
    </location>
</feature>
<feature type="compositionally biased region" description="Polar residues" evidence="4">
    <location>
        <begin position="146"/>
        <end position="159"/>
    </location>
</feature>
<gene>
    <name evidence="6" type="ORF">PG999_008264</name>
</gene>
<dbReference type="InterPro" id="IPR025676">
    <property type="entry name" value="Clr5_dom"/>
</dbReference>
<dbReference type="EMBL" id="JAQQWP010000008">
    <property type="protein sequence ID" value="KAK8104905.1"/>
    <property type="molecule type" value="Genomic_DNA"/>
</dbReference>
<dbReference type="SMART" id="SM00248">
    <property type="entry name" value="ANK"/>
    <property type="match status" value="9"/>
</dbReference>
<comment type="caution">
    <text evidence="6">The sequence shown here is derived from an EMBL/GenBank/DDBJ whole genome shotgun (WGS) entry which is preliminary data.</text>
</comment>
<dbReference type="InterPro" id="IPR002110">
    <property type="entry name" value="Ankyrin_rpt"/>
</dbReference>
<keyword evidence="7" id="KW-1185">Reference proteome</keyword>
<dbReference type="Proteomes" id="UP001392437">
    <property type="component" value="Unassembled WGS sequence"/>
</dbReference>
<dbReference type="PANTHER" id="PTHR24123:SF33">
    <property type="entry name" value="PROTEIN HOS4"/>
    <property type="match status" value="1"/>
</dbReference>
<dbReference type="AlphaFoldDB" id="A0AAW0QLC9"/>
<dbReference type="Gene3D" id="1.25.40.20">
    <property type="entry name" value="Ankyrin repeat-containing domain"/>
    <property type="match status" value="3"/>
</dbReference>
<reference evidence="6 7" key="1">
    <citation type="submission" date="2023-01" db="EMBL/GenBank/DDBJ databases">
        <title>Analysis of 21 Apiospora genomes using comparative genomics revels a genus with tremendous synthesis potential of carbohydrate active enzymes and secondary metabolites.</title>
        <authorList>
            <person name="Sorensen T."/>
        </authorList>
    </citation>
    <scope>NUCLEOTIDE SEQUENCE [LARGE SCALE GENOMIC DNA]</scope>
    <source>
        <strain evidence="6 7">CBS 117206</strain>
    </source>
</reference>
<organism evidence="6 7">
    <name type="scientific">Apiospora kogelbergensis</name>
    <dbReference type="NCBI Taxonomy" id="1337665"/>
    <lineage>
        <taxon>Eukaryota</taxon>
        <taxon>Fungi</taxon>
        <taxon>Dikarya</taxon>
        <taxon>Ascomycota</taxon>
        <taxon>Pezizomycotina</taxon>
        <taxon>Sordariomycetes</taxon>
        <taxon>Xylariomycetidae</taxon>
        <taxon>Amphisphaeriales</taxon>
        <taxon>Apiosporaceae</taxon>
        <taxon>Apiospora</taxon>
    </lineage>
</organism>
<dbReference type="SUPFAM" id="SSF48403">
    <property type="entry name" value="Ankyrin repeat"/>
    <property type="match status" value="2"/>
</dbReference>
<feature type="region of interest" description="Disordered" evidence="4">
    <location>
        <begin position="196"/>
        <end position="219"/>
    </location>
</feature>
<feature type="repeat" description="ANK" evidence="3">
    <location>
        <begin position="426"/>
        <end position="454"/>
    </location>
</feature>
<feature type="compositionally biased region" description="Low complexity" evidence="4">
    <location>
        <begin position="208"/>
        <end position="219"/>
    </location>
</feature>
<dbReference type="SUPFAM" id="SSF140860">
    <property type="entry name" value="Pseudo ankyrin repeat-like"/>
    <property type="match status" value="1"/>
</dbReference>
<evidence type="ECO:0000256" key="4">
    <source>
        <dbReference type="SAM" id="MobiDB-lite"/>
    </source>
</evidence>
<evidence type="ECO:0000256" key="3">
    <source>
        <dbReference type="PROSITE-ProRule" id="PRU00023"/>
    </source>
</evidence>
<accession>A0AAW0QLC9</accession>
<dbReference type="PROSITE" id="PS50088">
    <property type="entry name" value="ANK_REPEAT"/>
    <property type="match status" value="4"/>
</dbReference>
<evidence type="ECO:0000313" key="7">
    <source>
        <dbReference type="Proteomes" id="UP001392437"/>
    </source>
</evidence>
<feature type="repeat" description="ANK" evidence="3">
    <location>
        <begin position="1115"/>
        <end position="1143"/>
    </location>
</feature>
<dbReference type="PANTHER" id="PTHR24123">
    <property type="entry name" value="ANKYRIN REPEAT-CONTAINING"/>
    <property type="match status" value="1"/>
</dbReference>
<evidence type="ECO:0000256" key="2">
    <source>
        <dbReference type="ARBA" id="ARBA00023043"/>
    </source>
</evidence>
<dbReference type="Pfam" id="PF00023">
    <property type="entry name" value="Ank"/>
    <property type="match status" value="1"/>
</dbReference>
<dbReference type="InterPro" id="IPR051165">
    <property type="entry name" value="Multifunctional_ANK_Repeat"/>
</dbReference>
<name>A0AAW0QLC9_9PEZI</name>
<evidence type="ECO:0000256" key="1">
    <source>
        <dbReference type="ARBA" id="ARBA00022737"/>
    </source>
</evidence>
<feature type="repeat" description="ANK" evidence="3">
    <location>
        <begin position="1080"/>
        <end position="1112"/>
    </location>
</feature>
<dbReference type="Pfam" id="PF14420">
    <property type="entry name" value="Clr5"/>
    <property type="match status" value="1"/>
</dbReference>
<evidence type="ECO:0000313" key="6">
    <source>
        <dbReference type="EMBL" id="KAK8104905.1"/>
    </source>
</evidence>
<protein>
    <recommendedName>
        <fullName evidence="5">Clr5 domain-containing protein</fullName>
    </recommendedName>
</protein>
<proteinExistence type="predicted"/>
<dbReference type="PROSITE" id="PS50297">
    <property type="entry name" value="ANK_REP_REGION"/>
    <property type="match status" value="4"/>
</dbReference>
<sequence length="1221" mass="134411">MPLDTRKIPQSDWDRHQHTIRALYHNEKLPLSNQKGDRCVVSVMREEHGFTASLSQYEAQLRRWESQKNLKKHEWAFLLPQYDAIVARGCQARIISSGFPLSESRIIRARRHLQNSGRMSSVARAPPQAFVEYQDSRRDWIRCSSANQAPDRNQPSIQMPATLALPNPRSLGATQSVTEIDDDLEALQWPQSSLISRDIGSTDRHESTGSYPSPGFGPSGQLTLRESVRASGVLGRCHSPVGHSNFRSTNGELFLGYPRNTGQPSADCLVTRSTFHAAHVPVELGVDVTLHPIAQQMIGQLSFLASNDMGISSLELSSREPRNDVPTLVKAIAYSFSNRTEVSRRAHHDTVFGLLRQDKSLQHGLQELLQTVQPSVGMCLADNLFRHAVETGDPQATNMILGMARSKFAYVINPDRIKCTITWRDGHFTPLEVASAQRNIELARVLLEVGADPNHSFWKGFDHIQGALESALWTNVEPPDTPPPLNTKLVYLFLGHQPRVRPETLRLLLRYPLIEGVIVKEVIGRIEAQDHGLYFPATAHKDTVLKDSKGRTHLEIENLISNIVETFQNSTSLSAIVGLFSKCDAAVCGPCAQLHQSKMSLMIQIAARRGNIGLVEFMLPMVSPAPLQELLVAAIRSGEKKLIDLLLESGATVDGPAAVVIADSRPDLSRDEKLPLLRKMTPLAEAISCQDETLVRRLEDLGALSCIGIGKEEHFRATTTAAAYTGNILYLQKLLEKGSELDGALLGNALEAAIANDHYEATSLLLVHVGADVGPRDNILLPALGTAVSRRNKWAFDLLIEFMPNAQYYWHLSKNIDYDDAILWGNIEVLNCLALLGIPSGSDRCKTLTIAVLAGNKVVLEWLLEHGGAQAEVLSGDLSPLAAAAVRADAEMVELLINKASVMDDLALMFSMLYSEDIFKTLLSAFTSQFPEGSPGFGGIILTRAVHGHKVYEISQLLKARVDTTAIANWIFLFDTRIIPKLTAGKEYTWKKRLQDETKILQEFEGLSALGYAIIMKGHESEKQVDMLRMLLEAGGDLNRCASNSPFQTPLLLAIRDGKMELLPLLVQYGADVNLRLRGMRHTPLQLACQQGSFEMVAFLLQRGADVRAAPSPANGGTALQMAGQSGNIKVAQLLIDNGANVHEPPCQFGGRTAFEGAAKEGRITMLEFLWSQACPAGFPRAELERARSFAEEECHRGCVEYIDLLLIVVGDGRTPKLSAD</sequence>
<keyword evidence="2 3" id="KW-0040">ANK repeat</keyword>